<dbReference type="SMART" id="SM00345">
    <property type="entry name" value="HTH_GNTR"/>
    <property type="match status" value="2"/>
</dbReference>
<reference evidence="6" key="1">
    <citation type="journal article" date="2014" name="Int. J. Syst. Evol. Microbiol.">
        <title>Complete genome sequence of Corynebacterium casei LMG S-19264T (=DSM 44701T), isolated from a smear-ripened cheese.</title>
        <authorList>
            <consortium name="US DOE Joint Genome Institute (JGI-PGF)"/>
            <person name="Walter F."/>
            <person name="Albersmeier A."/>
            <person name="Kalinowski J."/>
            <person name="Ruckert C."/>
        </authorList>
    </citation>
    <scope>NUCLEOTIDE SEQUENCE</scope>
    <source>
        <strain evidence="6">JCM 4386</strain>
    </source>
</reference>
<evidence type="ECO:0000259" key="5">
    <source>
        <dbReference type="PROSITE" id="PS50949"/>
    </source>
</evidence>
<dbReference type="Proteomes" id="UP000606194">
    <property type="component" value="Unassembled WGS sequence"/>
</dbReference>
<name>A0A918GCE5_9ACTN</name>
<dbReference type="Pfam" id="PF00392">
    <property type="entry name" value="GntR"/>
    <property type="match status" value="2"/>
</dbReference>
<dbReference type="CDD" id="cd07377">
    <property type="entry name" value="WHTH_GntR"/>
    <property type="match status" value="2"/>
</dbReference>
<dbReference type="GO" id="GO:0003677">
    <property type="term" value="F:DNA binding"/>
    <property type="evidence" value="ECO:0007669"/>
    <property type="project" value="UniProtKB-KW"/>
</dbReference>
<sequence length="265" mass="28437">MLRTVTPMTLPLEDDSRPPYLQAAEVLRAGIRTGEYAAGSRLPSARVLQARFGVSSSTVQNALRVLKQEGMVYSVLGRGSYVSSTHPGLPPAARAESSPVANDAIDEEHDPRPPYVRTADLLREEIRSGSFEPGGRLPSARELQDRFGIANSTAQNAVRVLKREGLVYAVKGKGVFIRRSARQDAPHPGEAEHSAQASFRARPRTDEELAADLAAAEQRLARAADAYTAAGVQLDALTREALRRGMPVPAAARPRSEPLAPCVGG</sequence>
<feature type="region of interest" description="Disordered" evidence="4">
    <location>
        <begin position="181"/>
        <end position="203"/>
    </location>
</feature>
<dbReference type="PANTHER" id="PTHR44846">
    <property type="entry name" value="MANNOSYL-D-GLYCERATE TRANSPORT/METABOLISM SYSTEM REPRESSOR MNGR-RELATED"/>
    <property type="match status" value="1"/>
</dbReference>
<feature type="region of interest" description="Disordered" evidence="4">
    <location>
        <begin position="84"/>
        <end position="114"/>
    </location>
</feature>
<dbReference type="InterPro" id="IPR000524">
    <property type="entry name" value="Tscrpt_reg_HTH_GntR"/>
</dbReference>
<dbReference type="EMBL" id="BMTL01000057">
    <property type="protein sequence ID" value="GGS28895.1"/>
    <property type="molecule type" value="Genomic_DNA"/>
</dbReference>
<evidence type="ECO:0000256" key="3">
    <source>
        <dbReference type="ARBA" id="ARBA00023163"/>
    </source>
</evidence>
<dbReference type="SUPFAM" id="SSF46785">
    <property type="entry name" value="Winged helix' DNA-binding domain"/>
    <property type="match status" value="2"/>
</dbReference>
<dbReference type="InterPro" id="IPR036388">
    <property type="entry name" value="WH-like_DNA-bd_sf"/>
</dbReference>
<dbReference type="AlphaFoldDB" id="A0A918GCE5"/>
<feature type="domain" description="HTH gntR-type" evidence="5">
    <location>
        <begin position="17"/>
        <end position="85"/>
    </location>
</feature>
<dbReference type="GO" id="GO:0003700">
    <property type="term" value="F:DNA-binding transcription factor activity"/>
    <property type="evidence" value="ECO:0007669"/>
    <property type="project" value="InterPro"/>
</dbReference>
<evidence type="ECO:0000256" key="4">
    <source>
        <dbReference type="SAM" id="MobiDB-lite"/>
    </source>
</evidence>
<accession>A0A918GCE5</accession>
<organism evidence="6 7">
    <name type="scientific">Streptomyces humidus</name>
    <dbReference type="NCBI Taxonomy" id="52259"/>
    <lineage>
        <taxon>Bacteria</taxon>
        <taxon>Bacillati</taxon>
        <taxon>Actinomycetota</taxon>
        <taxon>Actinomycetes</taxon>
        <taxon>Kitasatosporales</taxon>
        <taxon>Streptomycetaceae</taxon>
        <taxon>Streptomyces</taxon>
    </lineage>
</organism>
<keyword evidence="3" id="KW-0804">Transcription</keyword>
<gene>
    <name evidence="6" type="ORF">GCM10010269_79530</name>
</gene>
<reference evidence="6" key="2">
    <citation type="submission" date="2020-09" db="EMBL/GenBank/DDBJ databases">
        <authorList>
            <person name="Sun Q."/>
            <person name="Ohkuma M."/>
        </authorList>
    </citation>
    <scope>NUCLEOTIDE SEQUENCE</scope>
    <source>
        <strain evidence="6">JCM 4386</strain>
    </source>
</reference>
<evidence type="ECO:0000256" key="2">
    <source>
        <dbReference type="ARBA" id="ARBA00023125"/>
    </source>
</evidence>
<proteinExistence type="predicted"/>
<dbReference type="InterPro" id="IPR036390">
    <property type="entry name" value="WH_DNA-bd_sf"/>
</dbReference>
<feature type="domain" description="HTH gntR-type" evidence="5">
    <location>
        <begin position="112"/>
        <end position="180"/>
    </location>
</feature>
<comment type="caution">
    <text evidence="6">The sequence shown here is derived from an EMBL/GenBank/DDBJ whole genome shotgun (WGS) entry which is preliminary data.</text>
</comment>
<protein>
    <recommendedName>
        <fullName evidence="5">HTH gntR-type domain-containing protein</fullName>
    </recommendedName>
</protein>
<keyword evidence="1" id="KW-0805">Transcription regulation</keyword>
<dbReference type="InterPro" id="IPR050679">
    <property type="entry name" value="Bact_HTH_transcr_reg"/>
</dbReference>
<keyword evidence="2" id="KW-0238">DNA-binding</keyword>
<keyword evidence="7" id="KW-1185">Reference proteome</keyword>
<dbReference type="PRINTS" id="PR00035">
    <property type="entry name" value="HTHGNTR"/>
</dbReference>
<dbReference type="Gene3D" id="1.10.10.10">
    <property type="entry name" value="Winged helix-like DNA-binding domain superfamily/Winged helix DNA-binding domain"/>
    <property type="match status" value="2"/>
</dbReference>
<evidence type="ECO:0000313" key="6">
    <source>
        <dbReference type="EMBL" id="GGS28895.1"/>
    </source>
</evidence>
<evidence type="ECO:0000256" key="1">
    <source>
        <dbReference type="ARBA" id="ARBA00023015"/>
    </source>
</evidence>
<evidence type="ECO:0000313" key="7">
    <source>
        <dbReference type="Proteomes" id="UP000606194"/>
    </source>
</evidence>
<dbReference type="PROSITE" id="PS50949">
    <property type="entry name" value="HTH_GNTR"/>
    <property type="match status" value="2"/>
</dbReference>
<dbReference type="GO" id="GO:0045892">
    <property type="term" value="P:negative regulation of DNA-templated transcription"/>
    <property type="evidence" value="ECO:0007669"/>
    <property type="project" value="TreeGrafter"/>
</dbReference>
<feature type="compositionally biased region" description="Basic and acidic residues" evidence="4">
    <location>
        <begin position="181"/>
        <end position="193"/>
    </location>
</feature>
<dbReference type="PANTHER" id="PTHR44846:SF1">
    <property type="entry name" value="MANNOSYL-D-GLYCERATE TRANSPORT_METABOLISM SYSTEM REPRESSOR MNGR-RELATED"/>
    <property type="match status" value="1"/>
</dbReference>